<name>A0A0D2IFF7_9EURO</name>
<organism evidence="3 4">
    <name type="scientific">Rhinocladiella mackenziei CBS 650.93</name>
    <dbReference type="NCBI Taxonomy" id="1442369"/>
    <lineage>
        <taxon>Eukaryota</taxon>
        <taxon>Fungi</taxon>
        <taxon>Dikarya</taxon>
        <taxon>Ascomycota</taxon>
        <taxon>Pezizomycotina</taxon>
        <taxon>Eurotiomycetes</taxon>
        <taxon>Chaetothyriomycetidae</taxon>
        <taxon>Chaetothyriales</taxon>
        <taxon>Herpotrichiellaceae</taxon>
        <taxon>Rhinocladiella</taxon>
    </lineage>
</organism>
<evidence type="ECO:0000313" key="4">
    <source>
        <dbReference type="Proteomes" id="UP000053617"/>
    </source>
</evidence>
<feature type="compositionally biased region" description="Polar residues" evidence="2">
    <location>
        <begin position="193"/>
        <end position="206"/>
    </location>
</feature>
<feature type="compositionally biased region" description="Basic and acidic residues" evidence="2">
    <location>
        <begin position="11"/>
        <end position="26"/>
    </location>
</feature>
<accession>A0A0D2IFF7</accession>
<keyword evidence="4" id="KW-1185">Reference proteome</keyword>
<dbReference type="HOGENOM" id="CLU_431569_0_0_1"/>
<feature type="region of interest" description="Disordered" evidence="2">
    <location>
        <begin position="592"/>
        <end position="616"/>
    </location>
</feature>
<feature type="compositionally biased region" description="Basic and acidic residues" evidence="2">
    <location>
        <begin position="442"/>
        <end position="458"/>
    </location>
</feature>
<feature type="region of interest" description="Disordered" evidence="2">
    <location>
        <begin position="193"/>
        <end position="219"/>
    </location>
</feature>
<dbReference type="VEuPathDB" id="FungiDB:Z518_05399"/>
<dbReference type="AlphaFoldDB" id="A0A0D2IFF7"/>
<keyword evidence="1" id="KW-0175">Coiled coil</keyword>
<feature type="compositionally biased region" description="Polar residues" evidence="2">
    <location>
        <begin position="95"/>
        <end position="107"/>
    </location>
</feature>
<evidence type="ECO:0000256" key="2">
    <source>
        <dbReference type="SAM" id="MobiDB-lite"/>
    </source>
</evidence>
<proteinExistence type="predicted"/>
<evidence type="ECO:0000256" key="1">
    <source>
        <dbReference type="SAM" id="Coils"/>
    </source>
</evidence>
<feature type="region of interest" description="Disordered" evidence="2">
    <location>
        <begin position="1"/>
        <end position="160"/>
    </location>
</feature>
<feature type="compositionally biased region" description="Basic and acidic residues" evidence="2">
    <location>
        <begin position="470"/>
        <end position="481"/>
    </location>
</feature>
<evidence type="ECO:0000313" key="3">
    <source>
        <dbReference type="EMBL" id="KIX04529.1"/>
    </source>
</evidence>
<feature type="compositionally biased region" description="Low complexity" evidence="2">
    <location>
        <begin position="151"/>
        <end position="160"/>
    </location>
</feature>
<reference evidence="3 4" key="1">
    <citation type="submission" date="2015-01" db="EMBL/GenBank/DDBJ databases">
        <title>The Genome Sequence of Rhinocladiella mackenzie CBS 650.93.</title>
        <authorList>
            <consortium name="The Broad Institute Genomics Platform"/>
            <person name="Cuomo C."/>
            <person name="de Hoog S."/>
            <person name="Gorbushina A."/>
            <person name="Stielow B."/>
            <person name="Teixiera M."/>
            <person name="Abouelleil A."/>
            <person name="Chapman S.B."/>
            <person name="Priest M."/>
            <person name="Young S.K."/>
            <person name="Wortman J."/>
            <person name="Nusbaum C."/>
            <person name="Birren B."/>
        </authorList>
    </citation>
    <scope>NUCLEOTIDE SEQUENCE [LARGE SCALE GENOMIC DNA]</scope>
    <source>
        <strain evidence="3 4">CBS 650.93</strain>
    </source>
</reference>
<dbReference type="OrthoDB" id="4156315at2759"/>
<gene>
    <name evidence="3" type="ORF">Z518_05399</name>
</gene>
<protein>
    <submittedName>
        <fullName evidence="3">Uncharacterized protein</fullName>
    </submittedName>
</protein>
<dbReference type="Proteomes" id="UP000053617">
    <property type="component" value="Unassembled WGS sequence"/>
</dbReference>
<dbReference type="EMBL" id="KN847478">
    <property type="protein sequence ID" value="KIX04529.1"/>
    <property type="molecule type" value="Genomic_DNA"/>
</dbReference>
<feature type="compositionally biased region" description="Polar residues" evidence="2">
    <location>
        <begin position="44"/>
        <end position="55"/>
    </location>
</feature>
<sequence length="634" mass="70424">MSFWPLRLVNRHLESDNSPKPEESSERLPLPPADLVLPSDNEQDASNAEIQSSTGPIPVSPSEGNLVLSQSESSSDTHGEMVQASVAHGVEEVESPSQGDGANQTSSPPLTQVPPAPPLPKDEVSGKEPGTSSVNPSEEMVVSNLVETLHSSESSLGQSSKEQILLAQQYIAVNPSTNFGQPELAKSLDPMEQLSNPLHDQNQLSEPPQPSNEDQKTSSGLALELNDKESHGGVPDSDDRSVSLRRKWYQLNSLMDSFSTNLIFAGDLRRDITETRERALQSIDAFMASSKDPILQDLWNSLSALQASEQKLKVADEELIHQGYEARAQGSKIFGQSAPESFQILDQQGIIVQSQDSEDDDSALLADDIRCDQTYEAQLYLSKMGDVDLLKESLMEVDAELHLVEKSDILDDHEPELRSRQQELLEQLDKAENDLTVLRDNLPERKVDIPEEQLRPPGEEEEAVLGASDVSERPAQDHNQDPEADSQFLLGPQKGGLLSILEKVTDDDHIKYDTLVNAYLLHQLRVSFKEQEELAKTLREVAQDTNQPVETDPKLLKLDHWFEEERKSKSSKLLTRAFFSDDMSIATHAEPSQLTHGISEPNEPRKPHRFHTGDNMQRLNLYSRNQKGGAMSLR</sequence>
<dbReference type="GeneID" id="25293470"/>
<dbReference type="RefSeq" id="XP_013271665.1">
    <property type="nucleotide sequence ID" value="XM_013416211.1"/>
</dbReference>
<feature type="region of interest" description="Disordered" evidence="2">
    <location>
        <begin position="442"/>
        <end position="489"/>
    </location>
</feature>
<feature type="compositionally biased region" description="Polar residues" evidence="2">
    <location>
        <begin position="67"/>
        <end position="76"/>
    </location>
</feature>
<feature type="coiled-coil region" evidence="1">
    <location>
        <begin position="414"/>
        <end position="441"/>
    </location>
</feature>